<name>B7QD32_IXOSC</name>
<protein>
    <submittedName>
        <fullName evidence="2 3">Uncharacterized protein</fullName>
    </submittedName>
</protein>
<keyword evidence="1" id="KW-0812">Transmembrane</keyword>
<accession>B7QD32</accession>
<dbReference type="EMBL" id="ABJB010187936">
    <property type="status" value="NOT_ANNOTATED_CDS"/>
    <property type="molecule type" value="Genomic_DNA"/>
</dbReference>
<dbReference type="EMBL" id="DS910933">
    <property type="protein sequence ID" value="EEC16754.1"/>
    <property type="molecule type" value="Genomic_DNA"/>
</dbReference>
<reference evidence="3" key="2">
    <citation type="submission" date="2020-05" db="UniProtKB">
        <authorList>
            <consortium name="EnsemblMetazoa"/>
        </authorList>
    </citation>
    <scope>IDENTIFICATION</scope>
    <source>
        <strain evidence="3">wikel</strain>
    </source>
</reference>
<keyword evidence="4" id="KW-1185">Reference proteome</keyword>
<organism>
    <name type="scientific">Ixodes scapularis</name>
    <name type="common">Black-legged tick</name>
    <name type="synonym">Deer tick</name>
    <dbReference type="NCBI Taxonomy" id="6945"/>
    <lineage>
        <taxon>Eukaryota</taxon>
        <taxon>Metazoa</taxon>
        <taxon>Ecdysozoa</taxon>
        <taxon>Arthropoda</taxon>
        <taxon>Chelicerata</taxon>
        <taxon>Arachnida</taxon>
        <taxon>Acari</taxon>
        <taxon>Parasitiformes</taxon>
        <taxon>Ixodida</taxon>
        <taxon>Ixodoidea</taxon>
        <taxon>Ixodidae</taxon>
        <taxon>Ixodinae</taxon>
        <taxon>Ixodes</taxon>
    </lineage>
</organism>
<dbReference type="VEuPathDB" id="VectorBase:ISCW012428"/>
<dbReference type="VEuPathDB" id="VectorBase:ISCI012428"/>
<dbReference type="EMBL" id="ABJB010631026">
    <property type="status" value="NOT_ANNOTATED_CDS"/>
    <property type="molecule type" value="Genomic_DNA"/>
</dbReference>
<evidence type="ECO:0000313" key="2">
    <source>
        <dbReference type="EMBL" id="EEC16754.1"/>
    </source>
</evidence>
<evidence type="ECO:0000313" key="3">
    <source>
        <dbReference type="EnsemblMetazoa" id="ISCW012428-PA"/>
    </source>
</evidence>
<dbReference type="Proteomes" id="UP000001555">
    <property type="component" value="Unassembled WGS sequence"/>
</dbReference>
<evidence type="ECO:0000256" key="1">
    <source>
        <dbReference type="SAM" id="Phobius"/>
    </source>
</evidence>
<dbReference type="EMBL" id="ABJB010378520">
    <property type="status" value="NOT_ANNOTATED_CDS"/>
    <property type="molecule type" value="Genomic_DNA"/>
</dbReference>
<dbReference type="EnsemblMetazoa" id="ISCW012428-RA">
    <property type="protein sequence ID" value="ISCW012428-PA"/>
    <property type="gene ID" value="ISCW012428"/>
</dbReference>
<dbReference type="HOGENOM" id="CLU_1888062_0_0_1"/>
<dbReference type="EMBL" id="ABJB010607285">
    <property type="status" value="NOT_ANNOTATED_CDS"/>
    <property type="molecule type" value="Genomic_DNA"/>
</dbReference>
<sequence>MPPADAEEQERFDSVDDRPPWFLRGFYAMVQMVIVTMSRLPDNTGLITAIAGKGKQEVAYASYITALCEHQPFVCGLAFLQATIALFSFVGGFFFVVLRLVGAFGGRKVQDITQRYGLAFRLYVCAMWTLTAINA</sequence>
<gene>
    <name evidence="2" type="ORF">IscW_ISCW012428</name>
</gene>
<feature type="transmembrane region" description="Helical" evidence="1">
    <location>
        <begin position="116"/>
        <end position="133"/>
    </location>
</feature>
<dbReference type="EMBL" id="ABJB010420987">
    <property type="status" value="NOT_ANNOTATED_CDS"/>
    <property type="molecule type" value="Genomic_DNA"/>
</dbReference>
<dbReference type="InParanoid" id="B7QD32"/>
<dbReference type="AlphaFoldDB" id="B7QD32"/>
<dbReference type="PaxDb" id="6945-B7QD32"/>
<keyword evidence="1" id="KW-1133">Transmembrane helix</keyword>
<feature type="transmembrane region" description="Helical" evidence="1">
    <location>
        <begin position="21"/>
        <end position="40"/>
    </location>
</feature>
<proteinExistence type="predicted"/>
<reference evidence="2 4" key="1">
    <citation type="submission" date="2008-03" db="EMBL/GenBank/DDBJ databases">
        <title>Annotation of Ixodes scapularis.</title>
        <authorList>
            <consortium name="Ixodes scapularis Genome Project Consortium"/>
            <person name="Caler E."/>
            <person name="Hannick L.I."/>
            <person name="Bidwell S."/>
            <person name="Joardar V."/>
            <person name="Thiagarajan M."/>
            <person name="Amedeo P."/>
            <person name="Galinsky K.J."/>
            <person name="Schobel S."/>
            <person name="Inman J."/>
            <person name="Hostetler J."/>
            <person name="Miller J."/>
            <person name="Hammond M."/>
            <person name="Megy K."/>
            <person name="Lawson D."/>
            <person name="Kodira C."/>
            <person name="Sutton G."/>
            <person name="Meyer J."/>
            <person name="Hill C.A."/>
            <person name="Birren B."/>
            <person name="Nene V."/>
            <person name="Collins F."/>
            <person name="Alarcon-Chaidez F."/>
            <person name="Wikel S."/>
            <person name="Strausberg R."/>
        </authorList>
    </citation>
    <scope>NUCLEOTIDE SEQUENCE [LARGE SCALE GENOMIC DNA]</scope>
    <source>
        <strain evidence="4">Wikel</strain>
        <strain evidence="2">Wikel colony</strain>
    </source>
</reference>
<keyword evidence="1" id="KW-0472">Membrane</keyword>
<evidence type="ECO:0000313" key="4">
    <source>
        <dbReference type="Proteomes" id="UP000001555"/>
    </source>
</evidence>
<feature type="transmembrane region" description="Helical" evidence="1">
    <location>
        <begin position="79"/>
        <end position="104"/>
    </location>
</feature>